<dbReference type="GO" id="GO:1990904">
    <property type="term" value="C:ribonucleoprotein complex"/>
    <property type="evidence" value="ECO:0007669"/>
    <property type="project" value="UniProtKB-KW"/>
</dbReference>
<dbReference type="PANTHER" id="PTHR41237:SF1">
    <property type="entry name" value="SMALL RIBOSOMAL SUBUNIT PROTEIN BS21M"/>
    <property type="match status" value="1"/>
</dbReference>
<evidence type="ECO:0008006" key="7">
    <source>
        <dbReference type="Google" id="ProtNLM"/>
    </source>
</evidence>
<evidence type="ECO:0000313" key="5">
    <source>
        <dbReference type="EMBL" id="GJN87188.1"/>
    </source>
</evidence>
<dbReference type="EMBL" id="BQKY01000001">
    <property type="protein sequence ID" value="GJN87188.1"/>
    <property type="molecule type" value="Genomic_DNA"/>
</dbReference>
<evidence type="ECO:0000256" key="1">
    <source>
        <dbReference type="ARBA" id="ARBA00006640"/>
    </source>
</evidence>
<name>A0AAV5GEW9_9BASI</name>
<evidence type="ECO:0000256" key="3">
    <source>
        <dbReference type="ARBA" id="ARBA00023274"/>
    </source>
</evidence>
<comment type="similarity">
    <text evidence="1">Belongs to the bacterial ribosomal protein bS21 family.</text>
</comment>
<evidence type="ECO:0000256" key="4">
    <source>
        <dbReference type="SAM" id="MobiDB-lite"/>
    </source>
</evidence>
<feature type="compositionally biased region" description="Low complexity" evidence="4">
    <location>
        <begin position="23"/>
        <end position="66"/>
    </location>
</feature>
<dbReference type="Pfam" id="PF01165">
    <property type="entry name" value="Ribosomal_S21"/>
    <property type="match status" value="1"/>
</dbReference>
<dbReference type="InterPro" id="IPR052837">
    <property type="entry name" value="Mitoribosomal_bS21"/>
</dbReference>
<keyword evidence="3" id="KW-0687">Ribonucleoprotein</keyword>
<organism evidence="5 6">
    <name type="scientific">Rhodotorula paludigena</name>
    <dbReference type="NCBI Taxonomy" id="86838"/>
    <lineage>
        <taxon>Eukaryota</taxon>
        <taxon>Fungi</taxon>
        <taxon>Dikarya</taxon>
        <taxon>Basidiomycota</taxon>
        <taxon>Pucciniomycotina</taxon>
        <taxon>Microbotryomycetes</taxon>
        <taxon>Sporidiobolales</taxon>
        <taxon>Sporidiobolaceae</taxon>
        <taxon>Rhodotorula</taxon>
    </lineage>
</organism>
<feature type="region of interest" description="Disordered" evidence="4">
    <location>
        <begin position="23"/>
        <end position="101"/>
    </location>
</feature>
<sequence length="230" mass="24470">MNSLVSSFRSQLRLGACSTPRALAAAHARAYSTPPAPASAEPSSPATPSASTSSSPSASSTPAPAAGPLDDVIKSIRSRAQSSPRGGKPSGSPKSTTPSALDAFAGRGAAHDALARTYFGATTSSARSAQRVAAASPEDTWRFAPPVPYSQPASTTSARSFAVRDGNVARAYRTLNRVLFENNVRRELRRQERFESPSNRRVRLNSERHRRRFKVAVGKAVSLAMRMKDM</sequence>
<comment type="caution">
    <text evidence="5">The sequence shown here is derived from an EMBL/GenBank/DDBJ whole genome shotgun (WGS) entry which is preliminary data.</text>
</comment>
<dbReference type="GO" id="GO:0006412">
    <property type="term" value="P:translation"/>
    <property type="evidence" value="ECO:0007669"/>
    <property type="project" value="InterPro"/>
</dbReference>
<dbReference type="InterPro" id="IPR001911">
    <property type="entry name" value="Ribosomal_bS21"/>
</dbReference>
<dbReference type="PANTHER" id="PTHR41237">
    <property type="entry name" value="37S RIBOSOMAL PROTEIN MRP21, MITOCHONDRIAL"/>
    <property type="match status" value="1"/>
</dbReference>
<protein>
    <recommendedName>
        <fullName evidence="7">Ribosomal protein S21</fullName>
    </recommendedName>
</protein>
<gene>
    <name evidence="5" type="ORF">Rhopal_000133-T1</name>
</gene>
<dbReference type="Proteomes" id="UP001342314">
    <property type="component" value="Unassembled WGS sequence"/>
</dbReference>
<dbReference type="AlphaFoldDB" id="A0AAV5GEW9"/>
<evidence type="ECO:0000256" key="2">
    <source>
        <dbReference type="ARBA" id="ARBA00022980"/>
    </source>
</evidence>
<accession>A0AAV5GEW9</accession>
<dbReference type="GO" id="GO:0005840">
    <property type="term" value="C:ribosome"/>
    <property type="evidence" value="ECO:0007669"/>
    <property type="project" value="UniProtKB-KW"/>
</dbReference>
<dbReference type="GO" id="GO:0003735">
    <property type="term" value="F:structural constituent of ribosome"/>
    <property type="evidence" value="ECO:0007669"/>
    <property type="project" value="InterPro"/>
</dbReference>
<evidence type="ECO:0000313" key="6">
    <source>
        <dbReference type="Proteomes" id="UP001342314"/>
    </source>
</evidence>
<keyword evidence="2" id="KW-0689">Ribosomal protein</keyword>
<proteinExistence type="inferred from homology"/>
<dbReference type="NCBIfam" id="TIGR00030">
    <property type="entry name" value="S21p"/>
    <property type="match status" value="1"/>
</dbReference>
<feature type="compositionally biased region" description="Low complexity" evidence="4">
    <location>
        <begin position="82"/>
        <end position="99"/>
    </location>
</feature>
<reference evidence="5 6" key="1">
    <citation type="submission" date="2021-12" db="EMBL/GenBank/DDBJ databases">
        <title>High titer production of polyol ester of fatty acids by Rhodotorula paludigena BS15 towards product separation-free biomass refinery.</title>
        <authorList>
            <person name="Mano J."/>
            <person name="Ono H."/>
            <person name="Tanaka T."/>
            <person name="Naito K."/>
            <person name="Sushida H."/>
            <person name="Ike M."/>
            <person name="Tokuyasu K."/>
            <person name="Kitaoka M."/>
        </authorList>
    </citation>
    <scope>NUCLEOTIDE SEQUENCE [LARGE SCALE GENOMIC DNA]</scope>
    <source>
        <strain evidence="5 6">BS15</strain>
    </source>
</reference>
<keyword evidence="6" id="KW-1185">Reference proteome</keyword>